<keyword evidence="4 11" id="KW-0285">Flavoprotein</keyword>
<dbReference type="InterPro" id="IPR003374">
    <property type="entry name" value="ApbE-like_sf"/>
</dbReference>
<evidence type="ECO:0000313" key="13">
    <source>
        <dbReference type="Proteomes" id="UP000060487"/>
    </source>
</evidence>
<comment type="catalytic activity">
    <reaction evidence="10 11">
        <text>L-threonyl-[protein] + FAD = FMN-L-threonyl-[protein] + AMP + H(+)</text>
        <dbReference type="Rhea" id="RHEA:36847"/>
        <dbReference type="Rhea" id="RHEA-COMP:11060"/>
        <dbReference type="Rhea" id="RHEA-COMP:11061"/>
        <dbReference type="ChEBI" id="CHEBI:15378"/>
        <dbReference type="ChEBI" id="CHEBI:30013"/>
        <dbReference type="ChEBI" id="CHEBI:57692"/>
        <dbReference type="ChEBI" id="CHEBI:74257"/>
        <dbReference type="ChEBI" id="CHEBI:456215"/>
        <dbReference type="EC" id="2.7.1.180"/>
    </reaction>
</comment>
<evidence type="ECO:0000256" key="9">
    <source>
        <dbReference type="ARBA" id="ARBA00031306"/>
    </source>
</evidence>
<evidence type="ECO:0000256" key="4">
    <source>
        <dbReference type="ARBA" id="ARBA00022630"/>
    </source>
</evidence>
<evidence type="ECO:0000256" key="11">
    <source>
        <dbReference type="PIRNR" id="PIRNR006268"/>
    </source>
</evidence>
<evidence type="ECO:0000256" key="8">
    <source>
        <dbReference type="ARBA" id="ARBA00022842"/>
    </source>
</evidence>
<name>A0ABR5SCU5_9BACT</name>
<dbReference type="EMBL" id="LNQR01000091">
    <property type="protein sequence ID" value="KWT82065.1"/>
    <property type="molecule type" value="Genomic_DNA"/>
</dbReference>
<dbReference type="InterPro" id="IPR024932">
    <property type="entry name" value="ApbE"/>
</dbReference>
<dbReference type="Proteomes" id="UP000060487">
    <property type="component" value="Unassembled WGS sequence"/>
</dbReference>
<dbReference type="Gene3D" id="3.10.520.10">
    <property type="entry name" value="ApbE-like domains"/>
    <property type="match status" value="1"/>
</dbReference>
<gene>
    <name evidence="12" type="primary">apbE</name>
    <name evidence="12" type="ORF">ASN18_2551</name>
</gene>
<protein>
    <recommendedName>
        <fullName evidence="3 11">FAD:protein FMN transferase</fullName>
        <ecNumber evidence="2 11">2.7.1.180</ecNumber>
    </recommendedName>
    <alternativeName>
        <fullName evidence="9 11">Flavin transferase</fullName>
    </alternativeName>
</protein>
<sequence length="336" mass="36701">MKPKLLTASAVLFVIALIIILMFVLNASPHIYKKSEILMDTVITLTVVSNSERRADEAIESAFNNLRRLERLLSFFDAGSEVSAINKNAGIGAVKVSPDTFELTTIALEKAELSCGAFNPVIGPAMVLWDFKNNKRPADSELKNVLPLLDYTRIVLNGSDSSVMLMDKGMVLDLGGIAKGYAADRTVELLKRAGMKAGIAAMAGDIRVWGTRPDGSPWRVGIRAPRGTSDDLIGVLSLEDLAVSTSGDYERFFIEGGIRYHHLIEPTTGYPAGDFQSVTIVNPEGVVTDSLSTAVFVMGREKALRFIKKNKLMAYLIYADGTTYTTENLRALFDNR</sequence>
<accession>A0ABR5SCU5</accession>
<evidence type="ECO:0000256" key="1">
    <source>
        <dbReference type="ARBA" id="ARBA00001946"/>
    </source>
</evidence>
<proteinExistence type="inferred from homology"/>
<reference evidence="12 13" key="1">
    <citation type="submission" date="2015-11" db="EMBL/GenBank/DDBJ databases">
        <authorList>
            <person name="Lin W."/>
        </authorList>
    </citation>
    <scope>NUCLEOTIDE SEQUENCE [LARGE SCALE GENOMIC DNA]</scope>
    <source>
        <strain evidence="12 13">HCH-1</strain>
    </source>
</reference>
<evidence type="ECO:0000256" key="6">
    <source>
        <dbReference type="ARBA" id="ARBA00022723"/>
    </source>
</evidence>
<dbReference type="EC" id="2.7.1.180" evidence="2 11"/>
<dbReference type="SUPFAM" id="SSF143631">
    <property type="entry name" value="ApbE-like"/>
    <property type="match status" value="1"/>
</dbReference>
<dbReference type="PANTHER" id="PTHR30040">
    <property type="entry name" value="THIAMINE BIOSYNTHESIS LIPOPROTEIN APBE"/>
    <property type="match status" value="1"/>
</dbReference>
<evidence type="ECO:0000256" key="3">
    <source>
        <dbReference type="ARBA" id="ARBA00016337"/>
    </source>
</evidence>
<comment type="cofactor">
    <cofactor evidence="1">
        <name>Mg(2+)</name>
        <dbReference type="ChEBI" id="CHEBI:18420"/>
    </cofactor>
</comment>
<evidence type="ECO:0000313" key="12">
    <source>
        <dbReference type="EMBL" id="KWT82065.1"/>
    </source>
</evidence>
<dbReference type="PANTHER" id="PTHR30040:SF2">
    <property type="entry name" value="FAD:PROTEIN FMN TRANSFERASE"/>
    <property type="match status" value="1"/>
</dbReference>
<comment type="similarity">
    <text evidence="11">Belongs to the ApbE family.</text>
</comment>
<evidence type="ECO:0000256" key="7">
    <source>
        <dbReference type="ARBA" id="ARBA00022827"/>
    </source>
</evidence>
<evidence type="ECO:0000256" key="10">
    <source>
        <dbReference type="ARBA" id="ARBA00048540"/>
    </source>
</evidence>
<comment type="caution">
    <text evidence="12">The sequence shown here is derived from an EMBL/GenBank/DDBJ whole genome shotgun (WGS) entry which is preliminary data.</text>
</comment>
<keyword evidence="8 11" id="KW-0460">Magnesium</keyword>
<keyword evidence="13" id="KW-1185">Reference proteome</keyword>
<keyword evidence="7 11" id="KW-0274">FAD</keyword>
<keyword evidence="6 11" id="KW-0479">Metal-binding</keyword>
<evidence type="ECO:0000256" key="2">
    <source>
        <dbReference type="ARBA" id="ARBA00011955"/>
    </source>
</evidence>
<evidence type="ECO:0000256" key="5">
    <source>
        <dbReference type="ARBA" id="ARBA00022679"/>
    </source>
</evidence>
<keyword evidence="5 11" id="KW-0808">Transferase</keyword>
<organism evidence="12 13">
    <name type="scientific">Candidatus Magnetominusculus xianensis</name>
    <dbReference type="NCBI Taxonomy" id="1748249"/>
    <lineage>
        <taxon>Bacteria</taxon>
        <taxon>Pseudomonadati</taxon>
        <taxon>Nitrospirota</taxon>
        <taxon>Nitrospiria</taxon>
        <taxon>Nitrospirales</taxon>
        <taxon>Nitrospiraceae</taxon>
        <taxon>Candidatus Magnetominusculus</taxon>
    </lineage>
</organism>
<dbReference type="Pfam" id="PF02424">
    <property type="entry name" value="ApbE"/>
    <property type="match status" value="1"/>
</dbReference>
<dbReference type="PIRSF" id="PIRSF006268">
    <property type="entry name" value="ApbE"/>
    <property type="match status" value="1"/>
</dbReference>
<dbReference type="RefSeq" id="WP_085053176.1">
    <property type="nucleotide sequence ID" value="NZ_LNQR01000091.1"/>
</dbReference>